<dbReference type="Proteomes" id="UP000199365">
    <property type="component" value="Unassembled WGS sequence"/>
</dbReference>
<dbReference type="PANTHER" id="PTHR37625">
    <property type="entry name" value="OUTER MEMBRANE LIPOPROTEIN-RELATED"/>
    <property type="match status" value="1"/>
</dbReference>
<reference evidence="2" key="1">
    <citation type="submission" date="2016-10" db="EMBL/GenBank/DDBJ databases">
        <authorList>
            <person name="Varghese N."/>
            <person name="Submissions S."/>
        </authorList>
    </citation>
    <scope>NUCLEOTIDE SEQUENCE [LARGE SCALE GENOMIC DNA]</scope>
    <source>
        <strain evidence="2">DUS833</strain>
    </source>
</reference>
<proteinExistence type="predicted"/>
<dbReference type="Gene3D" id="2.60.40.4150">
    <property type="entry name" value="Type VI secretion system, lipoprotein SciN"/>
    <property type="match status" value="1"/>
</dbReference>
<protein>
    <submittedName>
        <fullName evidence="1">Type VI secretion system protein VasD</fullName>
    </submittedName>
</protein>
<dbReference type="RefSeq" id="WP_090810698.1">
    <property type="nucleotide sequence ID" value="NZ_FNKX01000003.1"/>
</dbReference>
<keyword evidence="2" id="KW-1185">Reference proteome</keyword>
<dbReference type="InterPro" id="IPR038706">
    <property type="entry name" value="Type_VI_SciN-like_sf"/>
</dbReference>
<evidence type="ECO:0000313" key="1">
    <source>
        <dbReference type="EMBL" id="SDR58615.1"/>
    </source>
</evidence>
<accession>A0A1H1K9Z3</accession>
<gene>
    <name evidence="1" type="ORF">SAMN05445850_6596</name>
</gene>
<dbReference type="PANTHER" id="PTHR37625:SF4">
    <property type="entry name" value="OUTER MEMBRANE LIPOPROTEIN"/>
    <property type="match status" value="1"/>
</dbReference>
<dbReference type="AlphaFoldDB" id="A0A1H1K9Z3"/>
<evidence type="ECO:0000313" key="2">
    <source>
        <dbReference type="Proteomes" id="UP000199365"/>
    </source>
</evidence>
<organism evidence="1 2">
    <name type="scientific">Paraburkholderia tuberum</name>
    <dbReference type="NCBI Taxonomy" id="157910"/>
    <lineage>
        <taxon>Bacteria</taxon>
        <taxon>Pseudomonadati</taxon>
        <taxon>Pseudomonadota</taxon>
        <taxon>Betaproteobacteria</taxon>
        <taxon>Burkholderiales</taxon>
        <taxon>Burkholderiaceae</taxon>
        <taxon>Paraburkholderia</taxon>
    </lineage>
</organism>
<dbReference type="InterPro" id="IPR017734">
    <property type="entry name" value="T6SS_SciN"/>
</dbReference>
<dbReference type="Pfam" id="PF12790">
    <property type="entry name" value="T6SS-SciN"/>
    <property type="match status" value="1"/>
</dbReference>
<name>A0A1H1K9Z3_9BURK</name>
<sequence>MVSIFFSRFAIWLRIGGWLALSGASAWLSGCATASAPVVKERTTLRLQIAANENVNPNEWGTAAPILVRVYELKSPTAFQTGDFFTLQSDDKKILGDDVLVVDEFILRPGDTREIVRKSNPASTAIGVLAGYRDLGKSVWRAVYRLPIAPDAAWYRMALPDKEQKLTIQLDQRTVSISKSD</sequence>
<dbReference type="STRING" id="157910.SAMN05445850_6596"/>
<dbReference type="NCBIfam" id="TIGR03352">
    <property type="entry name" value="VI_chp_3"/>
    <property type="match status" value="1"/>
</dbReference>
<dbReference type="EMBL" id="FNKX01000003">
    <property type="protein sequence ID" value="SDR58615.1"/>
    <property type="molecule type" value="Genomic_DNA"/>
</dbReference>